<protein>
    <submittedName>
        <fullName evidence="1">Uncharacterized protein</fullName>
    </submittedName>
</protein>
<dbReference type="EMBL" id="UINC01144059">
    <property type="protein sequence ID" value="SVD33337.1"/>
    <property type="molecule type" value="Genomic_DNA"/>
</dbReference>
<gene>
    <name evidence="1" type="ORF">METZ01_LOCUS386191</name>
</gene>
<feature type="non-terminal residue" evidence="1">
    <location>
        <position position="1"/>
    </location>
</feature>
<dbReference type="AlphaFoldDB" id="A0A382UGZ9"/>
<proteinExistence type="predicted"/>
<name>A0A382UGZ9_9ZZZZ</name>
<accession>A0A382UGZ9</accession>
<organism evidence="1">
    <name type="scientific">marine metagenome</name>
    <dbReference type="NCBI Taxonomy" id="408172"/>
    <lineage>
        <taxon>unclassified sequences</taxon>
        <taxon>metagenomes</taxon>
        <taxon>ecological metagenomes</taxon>
    </lineage>
</organism>
<evidence type="ECO:0000313" key="1">
    <source>
        <dbReference type="EMBL" id="SVD33337.1"/>
    </source>
</evidence>
<feature type="non-terminal residue" evidence="1">
    <location>
        <position position="34"/>
    </location>
</feature>
<sequence>VPDEHQARYTNNLLTEIIDASKEHRMMLERDRAY</sequence>
<reference evidence="1" key="1">
    <citation type="submission" date="2018-05" db="EMBL/GenBank/DDBJ databases">
        <authorList>
            <person name="Lanie J.A."/>
            <person name="Ng W.-L."/>
            <person name="Kazmierczak K.M."/>
            <person name="Andrzejewski T.M."/>
            <person name="Davidsen T.M."/>
            <person name="Wayne K.J."/>
            <person name="Tettelin H."/>
            <person name="Glass J.I."/>
            <person name="Rusch D."/>
            <person name="Podicherti R."/>
            <person name="Tsui H.-C.T."/>
            <person name="Winkler M.E."/>
        </authorList>
    </citation>
    <scope>NUCLEOTIDE SEQUENCE</scope>
</reference>